<evidence type="ECO:0000313" key="1">
    <source>
        <dbReference type="EMBL" id="EZA61158.1"/>
    </source>
</evidence>
<protein>
    <submittedName>
        <fullName evidence="1">Uncharacterized protein</fullName>
    </submittedName>
</protein>
<reference evidence="2" key="3">
    <citation type="submission" date="2018-07" db="EMBL/GenBank/DDBJ databases">
        <authorList>
            <person name="Mckenzie S.K."/>
            <person name="Kronauer D.J.C."/>
        </authorList>
    </citation>
    <scope>NUCLEOTIDE SEQUENCE</scope>
    <source>
        <strain evidence="2">Clonal line C1</strain>
    </source>
</reference>
<dbReference type="EMBL" id="QOIP01000005">
    <property type="protein sequence ID" value="RLU22855.1"/>
    <property type="molecule type" value="Genomic_DNA"/>
</dbReference>
<accession>A0A026WZC6</accession>
<dbReference type="OrthoDB" id="7699860at2759"/>
<dbReference type="AlphaFoldDB" id="A0A026WZC6"/>
<sequence>MKKSQKLDQKEKRRERTLNVCLPHIIKDTKDIESLFVGNFHVKLPRQSSKSCHVVFPSVEEKIKNHKLAKDKTINGKRIIIRALPALVPNSKTKKKKKKLFMPEVKSDIKVTQTLFISNILNGTKSHEVREIIPGCVHVTLLKPYNKNFRSAIAKMETIQVAANYLKRQSRWPVLKGHTLRLKPDTRQKHKRKASSKTLKIYDATATEECKSDGSSDHIDDNDESD</sequence>
<evidence type="ECO:0000313" key="2">
    <source>
        <dbReference type="EMBL" id="RLU22855.1"/>
    </source>
</evidence>
<organism evidence="1 3">
    <name type="scientific">Ooceraea biroi</name>
    <name type="common">Clonal raider ant</name>
    <name type="synonym">Cerapachys biroi</name>
    <dbReference type="NCBI Taxonomy" id="2015173"/>
    <lineage>
        <taxon>Eukaryota</taxon>
        <taxon>Metazoa</taxon>
        <taxon>Ecdysozoa</taxon>
        <taxon>Arthropoda</taxon>
        <taxon>Hexapoda</taxon>
        <taxon>Insecta</taxon>
        <taxon>Pterygota</taxon>
        <taxon>Neoptera</taxon>
        <taxon>Endopterygota</taxon>
        <taxon>Hymenoptera</taxon>
        <taxon>Apocrita</taxon>
        <taxon>Aculeata</taxon>
        <taxon>Formicoidea</taxon>
        <taxon>Formicidae</taxon>
        <taxon>Dorylinae</taxon>
        <taxon>Ooceraea</taxon>
    </lineage>
</organism>
<dbReference type="Proteomes" id="UP000053097">
    <property type="component" value="Unassembled WGS sequence"/>
</dbReference>
<evidence type="ECO:0000313" key="3">
    <source>
        <dbReference type="Proteomes" id="UP000053097"/>
    </source>
</evidence>
<name>A0A026WZC6_OOCBI</name>
<gene>
    <name evidence="2" type="ORF">DMN91_005133</name>
    <name evidence="1" type="ORF">X777_08370</name>
</gene>
<reference evidence="2" key="2">
    <citation type="journal article" date="2018" name="Genome Res.">
        <title>The genomic architecture and molecular evolution of ant odorant receptors.</title>
        <authorList>
            <person name="McKenzie S.K."/>
            <person name="Kronauer D.J.C."/>
        </authorList>
    </citation>
    <scope>NUCLEOTIDE SEQUENCE [LARGE SCALE GENOMIC DNA]</scope>
    <source>
        <strain evidence="2">Clonal line C1</strain>
    </source>
</reference>
<dbReference type="OMA" id="NESEWPS"/>
<proteinExistence type="predicted"/>
<keyword evidence="3" id="KW-1185">Reference proteome</keyword>
<reference evidence="1 3" key="1">
    <citation type="journal article" date="2014" name="Curr. Biol.">
        <title>The genome of the clonal raider ant Cerapachys biroi.</title>
        <authorList>
            <person name="Oxley P.R."/>
            <person name="Ji L."/>
            <person name="Fetter-Pruneda I."/>
            <person name="McKenzie S.K."/>
            <person name="Li C."/>
            <person name="Hu H."/>
            <person name="Zhang G."/>
            <person name="Kronauer D.J."/>
        </authorList>
    </citation>
    <scope>NUCLEOTIDE SEQUENCE [LARGE SCALE GENOMIC DNA]</scope>
</reference>
<dbReference type="Proteomes" id="UP000279307">
    <property type="component" value="Chromosome 5"/>
</dbReference>
<dbReference type="EMBL" id="KK107063">
    <property type="protein sequence ID" value="EZA61158.1"/>
    <property type="molecule type" value="Genomic_DNA"/>
</dbReference>